<keyword evidence="2 6" id="KW-0645">Protease</keyword>
<dbReference type="EMBL" id="JABDTM020025046">
    <property type="protein sequence ID" value="KAH0813678.1"/>
    <property type="molecule type" value="Genomic_DNA"/>
</dbReference>
<evidence type="ECO:0000313" key="9">
    <source>
        <dbReference type="EMBL" id="KAH0813678.1"/>
    </source>
</evidence>
<dbReference type="InterPro" id="IPR043504">
    <property type="entry name" value="Peptidase_S1_PA_chymotrypsin"/>
</dbReference>
<evidence type="ECO:0000256" key="4">
    <source>
        <dbReference type="ARBA" id="ARBA00022825"/>
    </source>
</evidence>
<dbReference type="InterPro" id="IPR033116">
    <property type="entry name" value="TRYPSIN_SER"/>
</dbReference>
<evidence type="ECO:0000313" key="10">
    <source>
        <dbReference type="Proteomes" id="UP000719412"/>
    </source>
</evidence>
<comment type="similarity">
    <text evidence="1">Belongs to the peptidase S1 family.</text>
</comment>
<feature type="chain" id="PRO_5035307967" description="Peptidase S1 domain-containing protein" evidence="7">
    <location>
        <begin position="18"/>
        <end position="938"/>
    </location>
</feature>
<dbReference type="PANTHER" id="PTHR24276:SF96">
    <property type="entry name" value="PEPTIDASE S1 DOMAIN-CONTAINING PROTEIN"/>
    <property type="match status" value="1"/>
</dbReference>
<dbReference type="InterPro" id="IPR018114">
    <property type="entry name" value="TRYPSIN_HIS"/>
</dbReference>
<gene>
    <name evidence="9" type="ORF">GEV33_009111</name>
</gene>
<organism evidence="9 10">
    <name type="scientific">Tenebrio molitor</name>
    <name type="common">Yellow mealworm beetle</name>
    <dbReference type="NCBI Taxonomy" id="7067"/>
    <lineage>
        <taxon>Eukaryota</taxon>
        <taxon>Metazoa</taxon>
        <taxon>Ecdysozoa</taxon>
        <taxon>Arthropoda</taxon>
        <taxon>Hexapoda</taxon>
        <taxon>Insecta</taxon>
        <taxon>Pterygota</taxon>
        <taxon>Neoptera</taxon>
        <taxon>Endopterygota</taxon>
        <taxon>Coleoptera</taxon>
        <taxon>Polyphaga</taxon>
        <taxon>Cucujiformia</taxon>
        <taxon>Tenebrionidae</taxon>
        <taxon>Tenebrio</taxon>
    </lineage>
</organism>
<keyword evidence="3 6" id="KW-0378">Hydrolase</keyword>
<dbReference type="GO" id="GO:0004252">
    <property type="term" value="F:serine-type endopeptidase activity"/>
    <property type="evidence" value="ECO:0007669"/>
    <property type="project" value="InterPro"/>
</dbReference>
<dbReference type="Pfam" id="PF16062">
    <property type="entry name" value="MavL-like"/>
    <property type="match status" value="1"/>
</dbReference>
<feature type="domain" description="Peptidase S1" evidence="8">
    <location>
        <begin position="24"/>
        <end position="252"/>
    </location>
</feature>
<dbReference type="InterPro" id="IPR001314">
    <property type="entry name" value="Peptidase_S1A"/>
</dbReference>
<sequence>MTSLSITLLLCVSFTSALPFHGRIFGGKTAQPGQFPFLVSIQVESDSENVHGHYCGASIINDQWVLTATHCVFGWTPDDIYLLAGTNLLDTGGTAYNVSKIIKHQDFNTTTIWNDIALIKIEGKFEFTDVVKTIGIGEVSGGQSSTIVGWGSTKDGDPNELQYTEVTTLTPDDCARLAEAAPYNLERGPGQVCALGSVDVGPCHGDSGGPLIFNNTVVGMVSYALDPACAKGYPDIYTRAAYYAEWIDDGRIFGGEPAKPGQFPFVVSLNNKVDGPWCGASVIDKKWAVTAAHCLQFFTADFFYILAGTTLLDAGGTNYTVVSIVTHPDFDDSILTNDLALLQIQDEFVLDGTTQPIGIGDVSGNESCTALGWGSTANANGSNELQFVNLTALTDEDCTKLAQGGKFVFERGPGQVCTLGGEGEAVCYGDSGGPLVCGGELVGVVSLLSGSLARMTRCKQYLSKIMVDWLKSCPRWSGELKDILLSEYNNVEPIPDVTLPQLIDESSKFPIEFPVQSVRCCQLQSKISTKTLEKNINSVYPVIHEYALYLCSIFLAHQAKFGLRRDFYKNMSLVDFIDRLLSKRAVMFMGSVDHYLLLNGKSGSGNWENVGTPNETLPLVLDNCLSYDEIKLSALLSVSSHTYFINDGDRNNCGTFEENRGKVEENGVIVGLIGPRLEKPRVMEYREIIKTKGQNTSLYGYGSCEVPSVQSEFLKFYDDVNATYDQLLDQMKSNNDRYLNLGRDRFFDKLMYQKRIALSIDTLLLEANERAKNENTKAYVHVVGLGLGVWKISLEQDKFFMDTFAERLEYLSGVLTHISDIRFAYIRHKMAGRYENGDRVQGITLHMENKNPQDKLTGENEGKLLVVSYPWDGNALPGNEFWGGSLNGSGDPAAAASSQVAELHNWHINRKVSARNLRVATYKGVVTFQEYQQLHKND</sequence>
<dbReference type="PANTHER" id="PTHR24276">
    <property type="entry name" value="POLYSERASE-RELATED"/>
    <property type="match status" value="1"/>
</dbReference>
<proteinExistence type="inferred from homology"/>
<keyword evidence="5" id="KW-1015">Disulfide bond</keyword>
<dbReference type="PROSITE" id="PS50240">
    <property type="entry name" value="TRYPSIN_DOM"/>
    <property type="match status" value="2"/>
</dbReference>
<reference evidence="9" key="1">
    <citation type="journal article" date="2020" name="J Insects Food Feed">
        <title>The yellow mealworm (Tenebrio molitor) genome: a resource for the emerging insects as food and feed industry.</title>
        <authorList>
            <person name="Eriksson T."/>
            <person name="Andere A."/>
            <person name="Kelstrup H."/>
            <person name="Emery V."/>
            <person name="Picard C."/>
        </authorList>
    </citation>
    <scope>NUCLEOTIDE SEQUENCE</scope>
    <source>
        <strain evidence="9">Stoneville</strain>
        <tissue evidence="9">Whole head</tissue>
    </source>
</reference>
<dbReference type="InterPro" id="IPR001254">
    <property type="entry name" value="Trypsin_dom"/>
</dbReference>
<dbReference type="SUPFAM" id="SSF50494">
    <property type="entry name" value="Trypsin-like serine proteases"/>
    <property type="match status" value="2"/>
</dbReference>
<keyword evidence="4 6" id="KW-0720">Serine protease</keyword>
<dbReference type="InterPro" id="IPR050430">
    <property type="entry name" value="Peptidase_S1"/>
</dbReference>
<protein>
    <recommendedName>
        <fullName evidence="8">Peptidase S1 domain-containing protein</fullName>
    </recommendedName>
</protein>
<evidence type="ECO:0000256" key="1">
    <source>
        <dbReference type="ARBA" id="ARBA00007664"/>
    </source>
</evidence>
<comment type="caution">
    <text evidence="9">The sequence shown here is derived from an EMBL/GenBank/DDBJ whole genome shotgun (WGS) entry which is preliminary data.</text>
</comment>
<dbReference type="Proteomes" id="UP000719412">
    <property type="component" value="Unassembled WGS sequence"/>
</dbReference>
<evidence type="ECO:0000256" key="6">
    <source>
        <dbReference type="RuleBase" id="RU363034"/>
    </source>
</evidence>
<dbReference type="InterPro" id="IPR009003">
    <property type="entry name" value="Peptidase_S1_PA"/>
</dbReference>
<evidence type="ECO:0000256" key="5">
    <source>
        <dbReference type="ARBA" id="ARBA00023157"/>
    </source>
</evidence>
<dbReference type="Pfam" id="PF00089">
    <property type="entry name" value="Trypsin"/>
    <property type="match status" value="2"/>
</dbReference>
<dbReference type="GO" id="GO:0006508">
    <property type="term" value="P:proteolysis"/>
    <property type="evidence" value="ECO:0007669"/>
    <property type="project" value="UniProtKB-KW"/>
</dbReference>
<dbReference type="PROSITE" id="PS00134">
    <property type="entry name" value="TRYPSIN_HIS"/>
    <property type="match status" value="2"/>
</dbReference>
<keyword evidence="10" id="KW-1185">Reference proteome</keyword>
<evidence type="ECO:0000259" key="8">
    <source>
        <dbReference type="PROSITE" id="PS50240"/>
    </source>
</evidence>
<dbReference type="PROSITE" id="PS00135">
    <property type="entry name" value="TRYPSIN_SER"/>
    <property type="match status" value="2"/>
</dbReference>
<accession>A0A8J6HHD4</accession>
<keyword evidence="7" id="KW-0732">Signal</keyword>
<dbReference type="SMART" id="SM00020">
    <property type="entry name" value="Tryp_SPc"/>
    <property type="match status" value="2"/>
</dbReference>
<dbReference type="InterPro" id="IPR032063">
    <property type="entry name" value="MavL-like"/>
</dbReference>
<dbReference type="AlphaFoldDB" id="A0A8J6HHD4"/>
<dbReference type="PRINTS" id="PR00722">
    <property type="entry name" value="CHYMOTRYPSIN"/>
</dbReference>
<name>A0A8J6HHD4_TENMO</name>
<feature type="signal peptide" evidence="7">
    <location>
        <begin position="1"/>
        <end position="17"/>
    </location>
</feature>
<evidence type="ECO:0000256" key="3">
    <source>
        <dbReference type="ARBA" id="ARBA00022801"/>
    </source>
</evidence>
<feature type="domain" description="Peptidase S1" evidence="8">
    <location>
        <begin position="252"/>
        <end position="475"/>
    </location>
</feature>
<evidence type="ECO:0000256" key="7">
    <source>
        <dbReference type="SAM" id="SignalP"/>
    </source>
</evidence>
<evidence type="ECO:0000256" key="2">
    <source>
        <dbReference type="ARBA" id="ARBA00022670"/>
    </source>
</evidence>
<dbReference type="CDD" id="cd00190">
    <property type="entry name" value="Tryp_SPc"/>
    <property type="match status" value="2"/>
</dbReference>
<dbReference type="FunFam" id="2.40.10.10:FF:000068">
    <property type="entry name" value="transmembrane protease serine 2"/>
    <property type="match status" value="2"/>
</dbReference>
<reference evidence="9" key="2">
    <citation type="submission" date="2021-08" db="EMBL/GenBank/DDBJ databases">
        <authorList>
            <person name="Eriksson T."/>
        </authorList>
    </citation>
    <scope>NUCLEOTIDE SEQUENCE</scope>
    <source>
        <strain evidence="9">Stoneville</strain>
        <tissue evidence="9">Whole head</tissue>
    </source>
</reference>
<dbReference type="Gene3D" id="2.40.10.10">
    <property type="entry name" value="Trypsin-like serine proteases"/>
    <property type="match status" value="2"/>
</dbReference>